<keyword evidence="2" id="KW-0732">Signal</keyword>
<feature type="chain" id="PRO_5042277926" evidence="2">
    <location>
        <begin position="27"/>
        <end position="310"/>
    </location>
</feature>
<evidence type="ECO:0000256" key="1">
    <source>
        <dbReference type="SAM" id="Phobius"/>
    </source>
</evidence>
<keyword evidence="1" id="KW-0472">Membrane</keyword>
<dbReference type="EMBL" id="LGRX02032298">
    <property type="protein sequence ID" value="KAK3244088.1"/>
    <property type="molecule type" value="Genomic_DNA"/>
</dbReference>
<proteinExistence type="predicted"/>
<gene>
    <name evidence="3" type="ORF">CYMTET_46287</name>
</gene>
<feature type="transmembrane region" description="Helical" evidence="1">
    <location>
        <begin position="262"/>
        <end position="279"/>
    </location>
</feature>
<protein>
    <submittedName>
        <fullName evidence="3">Uncharacterized protein</fullName>
    </submittedName>
</protein>
<organism evidence="3 4">
    <name type="scientific">Cymbomonas tetramitiformis</name>
    <dbReference type="NCBI Taxonomy" id="36881"/>
    <lineage>
        <taxon>Eukaryota</taxon>
        <taxon>Viridiplantae</taxon>
        <taxon>Chlorophyta</taxon>
        <taxon>Pyramimonadophyceae</taxon>
        <taxon>Pyramimonadales</taxon>
        <taxon>Pyramimonadaceae</taxon>
        <taxon>Cymbomonas</taxon>
    </lineage>
</organism>
<feature type="signal peptide" evidence="2">
    <location>
        <begin position="1"/>
        <end position="26"/>
    </location>
</feature>
<dbReference type="AlphaFoldDB" id="A0AAE0EXG0"/>
<name>A0AAE0EXG0_9CHLO</name>
<evidence type="ECO:0000313" key="3">
    <source>
        <dbReference type="EMBL" id="KAK3244088.1"/>
    </source>
</evidence>
<evidence type="ECO:0000256" key="2">
    <source>
        <dbReference type="SAM" id="SignalP"/>
    </source>
</evidence>
<feature type="transmembrane region" description="Helical" evidence="1">
    <location>
        <begin position="159"/>
        <end position="181"/>
    </location>
</feature>
<dbReference type="Proteomes" id="UP001190700">
    <property type="component" value="Unassembled WGS sequence"/>
</dbReference>
<keyword evidence="4" id="KW-1185">Reference proteome</keyword>
<accession>A0AAE0EXG0</accession>
<comment type="caution">
    <text evidence="3">The sequence shown here is derived from an EMBL/GenBank/DDBJ whole genome shotgun (WGS) entry which is preliminary data.</text>
</comment>
<feature type="transmembrane region" description="Helical" evidence="1">
    <location>
        <begin position="229"/>
        <end position="250"/>
    </location>
</feature>
<feature type="non-terminal residue" evidence="3">
    <location>
        <position position="310"/>
    </location>
</feature>
<keyword evidence="1" id="KW-1133">Transmembrane helix</keyword>
<reference evidence="3 4" key="1">
    <citation type="journal article" date="2015" name="Genome Biol. Evol.">
        <title>Comparative Genomics of a Bacterivorous Green Alga Reveals Evolutionary Causalities and Consequences of Phago-Mixotrophic Mode of Nutrition.</title>
        <authorList>
            <person name="Burns J.A."/>
            <person name="Paasch A."/>
            <person name="Narechania A."/>
            <person name="Kim E."/>
        </authorList>
    </citation>
    <scope>NUCLEOTIDE SEQUENCE [LARGE SCALE GENOMIC DNA]</scope>
    <source>
        <strain evidence="3 4">PLY_AMNH</strain>
    </source>
</reference>
<keyword evidence="1" id="KW-0812">Transmembrane</keyword>
<evidence type="ECO:0000313" key="4">
    <source>
        <dbReference type="Proteomes" id="UP001190700"/>
    </source>
</evidence>
<sequence length="310" mass="33626">MWGRGDEARMFLAVVTLLLDHLPRDAVVVVPSLPAVPLINASQLTVSAVVSPDRTKAVVYATNVDPQKEIVMHVRLKGLKQPALHKVFAFTGLPHTNQYIQEDVADNVLDFHVEQSADDPSLSDLQMAVRMKPFTIRAIVIEDGAGDSGAKLISLSDDVWDMLVVILFVGTSTVLCVAAFADKIREEPTTTAAGKGKPAGAVQRGCNLCFLQMPPPDWGGGVLCAASSAAVKAVGVMQYICMLHFIMYFLFGNTGSSSWDNFCTWGACQAPTLLMLYAFKQRMMDDLDHLLNYAGWIDLPSYTASSEGAQ</sequence>